<dbReference type="OrthoDB" id="9808669at2"/>
<keyword evidence="4" id="KW-1133">Transmembrane helix</keyword>
<organism evidence="6 7">
    <name type="scientific">Nitrospira moscoviensis</name>
    <dbReference type="NCBI Taxonomy" id="42253"/>
    <lineage>
        <taxon>Bacteria</taxon>
        <taxon>Pseudomonadati</taxon>
        <taxon>Nitrospirota</taxon>
        <taxon>Nitrospiria</taxon>
        <taxon>Nitrospirales</taxon>
        <taxon>Nitrospiraceae</taxon>
        <taxon>Nitrospira</taxon>
    </lineage>
</organism>
<dbReference type="EMBL" id="CP011801">
    <property type="protein sequence ID" value="ALA56954.1"/>
    <property type="molecule type" value="Genomic_DNA"/>
</dbReference>
<dbReference type="GO" id="GO:0005829">
    <property type="term" value="C:cytosol"/>
    <property type="evidence" value="ECO:0007669"/>
    <property type="project" value="TreeGrafter"/>
</dbReference>
<keyword evidence="7" id="KW-1185">Reference proteome</keyword>
<dbReference type="InterPro" id="IPR000794">
    <property type="entry name" value="Beta-ketoacyl_synthase"/>
</dbReference>
<evidence type="ECO:0000256" key="4">
    <source>
        <dbReference type="SAM" id="Phobius"/>
    </source>
</evidence>
<dbReference type="PANTHER" id="PTHR11712">
    <property type="entry name" value="POLYKETIDE SYNTHASE-RELATED"/>
    <property type="match status" value="1"/>
</dbReference>
<dbReference type="InterPro" id="IPR016039">
    <property type="entry name" value="Thiolase-like"/>
</dbReference>
<reference evidence="6 7" key="1">
    <citation type="journal article" date="2015" name="Proc. Natl. Acad. Sci. U.S.A.">
        <title>Expanded metabolic versatility of ubiquitous nitrite-oxidizing bacteria from the genus Nitrospira.</title>
        <authorList>
            <person name="Koch H."/>
            <person name="Lucker S."/>
            <person name="Albertsen M."/>
            <person name="Kitzinger K."/>
            <person name="Herbold C."/>
            <person name="Spieck E."/>
            <person name="Nielsen P.H."/>
            <person name="Wagner M."/>
            <person name="Daims H."/>
        </authorList>
    </citation>
    <scope>NUCLEOTIDE SEQUENCE [LARGE SCALE GENOMIC DNA]</scope>
    <source>
        <strain evidence="6 7">NSP M-1</strain>
    </source>
</reference>
<dbReference type="Proteomes" id="UP000069205">
    <property type="component" value="Chromosome"/>
</dbReference>
<dbReference type="STRING" id="42253.NITMOv2_0518"/>
<keyword evidence="6" id="KW-0012">Acyltransferase</keyword>
<dbReference type="GO" id="GO:0004315">
    <property type="term" value="F:3-oxoacyl-[acyl-carrier-protein] synthase activity"/>
    <property type="evidence" value="ECO:0007669"/>
    <property type="project" value="UniProtKB-EC"/>
</dbReference>
<dbReference type="Gene3D" id="3.40.47.10">
    <property type="match status" value="1"/>
</dbReference>
<dbReference type="GO" id="GO:0006633">
    <property type="term" value="P:fatty acid biosynthetic process"/>
    <property type="evidence" value="ECO:0007669"/>
    <property type="project" value="TreeGrafter"/>
</dbReference>
<proteinExistence type="inferred from homology"/>
<keyword evidence="4" id="KW-0812">Transmembrane</keyword>
<dbReference type="PROSITE" id="PS52004">
    <property type="entry name" value="KS3_2"/>
    <property type="match status" value="1"/>
</dbReference>
<dbReference type="AlphaFoldDB" id="A0A0K2G7X6"/>
<evidence type="ECO:0000256" key="2">
    <source>
        <dbReference type="ARBA" id="ARBA00022679"/>
    </source>
</evidence>
<evidence type="ECO:0000256" key="1">
    <source>
        <dbReference type="ARBA" id="ARBA00008467"/>
    </source>
</evidence>
<dbReference type="InterPro" id="IPR014031">
    <property type="entry name" value="Ketoacyl_synth_C"/>
</dbReference>
<evidence type="ECO:0000313" key="6">
    <source>
        <dbReference type="EMBL" id="ALA56954.1"/>
    </source>
</evidence>
<dbReference type="Pfam" id="PF00109">
    <property type="entry name" value="ketoacyl-synt"/>
    <property type="match status" value="1"/>
</dbReference>
<feature type="domain" description="Ketosynthase family 3 (KS3)" evidence="5">
    <location>
        <begin position="4"/>
        <end position="413"/>
    </location>
</feature>
<dbReference type="SUPFAM" id="SSF53901">
    <property type="entry name" value="Thiolase-like"/>
    <property type="match status" value="2"/>
</dbReference>
<keyword evidence="4" id="KW-0472">Membrane</keyword>
<dbReference type="Pfam" id="PF02801">
    <property type="entry name" value="Ketoacyl-synt_C"/>
    <property type="match status" value="1"/>
</dbReference>
<dbReference type="NCBIfam" id="NF005589">
    <property type="entry name" value="PRK07314.1"/>
    <property type="match status" value="1"/>
</dbReference>
<dbReference type="CDD" id="cd00834">
    <property type="entry name" value="KAS_I_II"/>
    <property type="match status" value="1"/>
</dbReference>
<dbReference type="KEGG" id="nmv:NITMOv2_0518"/>
<dbReference type="InterPro" id="IPR014030">
    <property type="entry name" value="Ketoacyl_synth_N"/>
</dbReference>
<feature type="transmembrane region" description="Helical" evidence="4">
    <location>
        <begin position="7"/>
        <end position="29"/>
    </location>
</feature>
<name>A0A0K2G7X6_NITMO</name>
<evidence type="ECO:0000256" key="3">
    <source>
        <dbReference type="RuleBase" id="RU003694"/>
    </source>
</evidence>
<comment type="similarity">
    <text evidence="1 3">Belongs to the thiolase-like superfamily. Beta-ketoacyl-ACP synthases family.</text>
</comment>
<evidence type="ECO:0000313" key="7">
    <source>
        <dbReference type="Proteomes" id="UP000069205"/>
    </source>
</evidence>
<keyword evidence="2 3" id="KW-0808">Transferase</keyword>
<dbReference type="PANTHER" id="PTHR11712:SF336">
    <property type="entry name" value="3-OXOACYL-[ACYL-CARRIER-PROTEIN] SYNTHASE, MITOCHONDRIAL"/>
    <property type="match status" value="1"/>
</dbReference>
<dbReference type="InterPro" id="IPR020841">
    <property type="entry name" value="PKS_Beta-ketoAc_synthase_dom"/>
</dbReference>
<accession>A0A0K2G7X6</accession>
<dbReference type="EC" id="2.3.1.179" evidence="6"/>
<gene>
    <name evidence="6" type="primary">fabF</name>
    <name evidence="6" type="ORF">NITMOv2_0518</name>
</gene>
<sequence>MRQHRRVVITGMGIVSPLGLDLRTFWYLLSKGCSGIKPITSFDTSPFSASLAGEITDFDPTDFIQPKKARRMGRVSQFAVASALMASRDAALNLDQEDRHRVGVCFGTSVGGLKEAFEAHDSMLAKQYKHTNPFTMTTTFPNAVSAEVSIALGTHGECETYSIGCSSTANAIGRAYDLIRSHDVDIVIAGGAEAPLHPTIFSAMDAGRTLAPDQGGTIRNLPRPFDQARCGIVLGEGAGCLILEEQQHAERRGAPIYAELEGWAFTTDAYSMARPDETGKEHRRAIECALSSAHWFPEEVDYINACGLGTVELDLIETMAIKQAMGAAAYRVPVSSFKAALGHAFAASGAFQLIGTVLALQHQFIPPTLHLTQPDPQCDLDYVARIGRARAMQRAMINSFGFGGKNIVIAVSRVDVPVSQQELVHESLGTYHEPLAAAALAKSGHYDLRPPATLIETAHELRALNAYRSSDANDRSGVCAGVSENTADRREVYGTS</sequence>
<protein>
    <submittedName>
        <fullName evidence="6">3-oxoacyl-[acyl-carrier-protein] synthase 2</fullName>
        <ecNumber evidence="6">2.3.1.179</ecNumber>
    </submittedName>
</protein>
<evidence type="ECO:0000259" key="5">
    <source>
        <dbReference type="PROSITE" id="PS52004"/>
    </source>
</evidence>
<dbReference type="PATRIC" id="fig|42253.5.peg.514"/>
<dbReference type="SMART" id="SM00825">
    <property type="entry name" value="PKS_KS"/>
    <property type="match status" value="1"/>
</dbReference>